<evidence type="ECO:0000313" key="7">
    <source>
        <dbReference type="Proteomes" id="UP000070544"/>
    </source>
</evidence>
<evidence type="ECO:0000256" key="1">
    <source>
        <dbReference type="ARBA" id="ARBA00023002"/>
    </source>
</evidence>
<proteinExistence type="predicted"/>
<dbReference type="SUPFAM" id="SSF51430">
    <property type="entry name" value="NAD(P)-linked oxidoreductase"/>
    <property type="match status" value="1"/>
</dbReference>
<feature type="active site" description="Proton donor" evidence="2">
    <location>
        <position position="56"/>
    </location>
</feature>
<sequence>MASWPAYTLSSGAKMPAIGLGTWFGDNVIHPQSFYDDILTAAIDAGYRHFDGAFLYGNEKEIGKSMQKIFASGKVKREDIFWTSKCPSSLQKPERLRYALEKTLERLQFTYLDMYLLHWPVQNTPTDFPANCNAKKGADGKSIIDTSFTIKDTWAEMEKLVAEGKVKAIGVSNWTLPLLKDLLSHAKIPPAVNQYESHPYLPQPSLLAFCHAHNILPTAYSPLGQGASGLLTDPAVVAVATAHGCTPAQVLISWGVARGCSVIPRTSSVTRVKDNFVMVELTKDEVETIAKVTTRARYGDPFEKWGHDLFGREFE</sequence>
<dbReference type="CDD" id="cd19071">
    <property type="entry name" value="AKR_AKR1-5-like"/>
    <property type="match status" value="1"/>
</dbReference>
<dbReference type="PIRSF" id="PIRSF000097">
    <property type="entry name" value="AKR"/>
    <property type="match status" value="1"/>
</dbReference>
<protein>
    <submittedName>
        <fullName evidence="6">NADPH-dependent D-xylose reductase</fullName>
    </submittedName>
</protein>
<evidence type="ECO:0000256" key="3">
    <source>
        <dbReference type="PIRSR" id="PIRSR000097-2"/>
    </source>
</evidence>
<dbReference type="PRINTS" id="PR00069">
    <property type="entry name" value="ALDKETRDTASE"/>
</dbReference>
<feature type="site" description="Lowers pKa of active site Tyr" evidence="4">
    <location>
        <position position="85"/>
    </location>
</feature>
<evidence type="ECO:0000259" key="5">
    <source>
        <dbReference type="Pfam" id="PF00248"/>
    </source>
</evidence>
<dbReference type="InterPro" id="IPR018170">
    <property type="entry name" value="Aldo/ket_reductase_CS"/>
</dbReference>
<dbReference type="OrthoDB" id="416253at2759"/>
<dbReference type="InterPro" id="IPR020471">
    <property type="entry name" value="AKR"/>
</dbReference>
<dbReference type="GO" id="GO:0016616">
    <property type="term" value="F:oxidoreductase activity, acting on the CH-OH group of donors, NAD or NADP as acceptor"/>
    <property type="evidence" value="ECO:0007669"/>
    <property type="project" value="UniProtKB-ARBA"/>
</dbReference>
<dbReference type="PANTHER" id="PTHR11732">
    <property type="entry name" value="ALDO/KETO REDUCTASE"/>
    <property type="match status" value="1"/>
</dbReference>
<keyword evidence="7" id="KW-1185">Reference proteome</keyword>
<evidence type="ECO:0000256" key="2">
    <source>
        <dbReference type="PIRSR" id="PIRSR000097-1"/>
    </source>
</evidence>
<name>A0A139AVN4_GONPJ</name>
<feature type="binding site" evidence="3">
    <location>
        <position position="118"/>
    </location>
    <ligand>
        <name>substrate</name>
    </ligand>
</feature>
<organism evidence="6 7">
    <name type="scientific">Gonapodya prolifera (strain JEL478)</name>
    <name type="common">Monoblepharis prolifera</name>
    <dbReference type="NCBI Taxonomy" id="1344416"/>
    <lineage>
        <taxon>Eukaryota</taxon>
        <taxon>Fungi</taxon>
        <taxon>Fungi incertae sedis</taxon>
        <taxon>Chytridiomycota</taxon>
        <taxon>Chytridiomycota incertae sedis</taxon>
        <taxon>Monoblepharidomycetes</taxon>
        <taxon>Monoblepharidales</taxon>
        <taxon>Gonapodyaceae</taxon>
        <taxon>Gonapodya</taxon>
    </lineage>
</organism>
<dbReference type="InterPro" id="IPR036812">
    <property type="entry name" value="NAD(P)_OxRdtase_dom_sf"/>
</dbReference>
<feature type="domain" description="NADP-dependent oxidoreductase" evidence="5">
    <location>
        <begin position="18"/>
        <end position="292"/>
    </location>
</feature>
<dbReference type="OMA" id="PANCNAK"/>
<dbReference type="Proteomes" id="UP000070544">
    <property type="component" value="Unassembled WGS sequence"/>
</dbReference>
<dbReference type="InterPro" id="IPR023210">
    <property type="entry name" value="NADP_OxRdtase_dom"/>
</dbReference>
<dbReference type="FunFam" id="3.20.20.100:FF:000002">
    <property type="entry name" value="2,5-diketo-D-gluconic acid reductase A"/>
    <property type="match status" value="1"/>
</dbReference>
<dbReference type="Gene3D" id="3.20.20.100">
    <property type="entry name" value="NADP-dependent oxidoreductase domain"/>
    <property type="match status" value="1"/>
</dbReference>
<evidence type="ECO:0000313" key="6">
    <source>
        <dbReference type="EMBL" id="KXS20643.1"/>
    </source>
</evidence>
<dbReference type="AlphaFoldDB" id="A0A139AVN4"/>
<dbReference type="PROSITE" id="PS00798">
    <property type="entry name" value="ALDOKETO_REDUCTASE_1"/>
    <property type="match status" value="1"/>
</dbReference>
<reference evidence="6 7" key="1">
    <citation type="journal article" date="2015" name="Genome Biol. Evol.">
        <title>Phylogenomic analyses indicate that early fungi evolved digesting cell walls of algal ancestors of land plants.</title>
        <authorList>
            <person name="Chang Y."/>
            <person name="Wang S."/>
            <person name="Sekimoto S."/>
            <person name="Aerts A.L."/>
            <person name="Choi C."/>
            <person name="Clum A."/>
            <person name="LaButti K.M."/>
            <person name="Lindquist E.A."/>
            <person name="Yee Ngan C."/>
            <person name="Ohm R.A."/>
            <person name="Salamov A.A."/>
            <person name="Grigoriev I.V."/>
            <person name="Spatafora J.W."/>
            <person name="Berbee M.L."/>
        </authorList>
    </citation>
    <scope>NUCLEOTIDE SEQUENCE [LARGE SCALE GENOMIC DNA]</scope>
    <source>
        <strain evidence="6 7">JEL478</strain>
    </source>
</reference>
<evidence type="ECO:0000256" key="4">
    <source>
        <dbReference type="PIRSR" id="PIRSR000097-3"/>
    </source>
</evidence>
<accession>A0A139AVN4</accession>
<gene>
    <name evidence="6" type="ORF">M427DRAFT_501270</name>
</gene>
<dbReference type="STRING" id="1344416.A0A139AVN4"/>
<keyword evidence="1" id="KW-0560">Oxidoreductase</keyword>
<dbReference type="EMBL" id="KQ965735">
    <property type="protein sequence ID" value="KXS20643.1"/>
    <property type="molecule type" value="Genomic_DNA"/>
</dbReference>
<dbReference type="Pfam" id="PF00248">
    <property type="entry name" value="Aldo_ket_red"/>
    <property type="match status" value="1"/>
</dbReference>